<reference evidence="1 2" key="1">
    <citation type="submission" date="2018-06" db="EMBL/GenBank/DDBJ databases">
        <title>Draft Whole-Genome Sequence of the purple photosynthetic bacterium Rhodospeudomonas palustris XCP.</title>
        <authorList>
            <person name="Rayyan A."/>
            <person name="Meyer T.E."/>
            <person name="Kyndt J.A."/>
        </authorList>
    </citation>
    <scope>NUCLEOTIDE SEQUENCE [LARGE SCALE GENOMIC DNA]</scope>
    <source>
        <strain evidence="1 2">XCP</strain>
    </source>
</reference>
<evidence type="ECO:0000313" key="2">
    <source>
        <dbReference type="Proteomes" id="UP000248134"/>
    </source>
</evidence>
<accession>A0A323ULE2</accession>
<organism evidence="1 2">
    <name type="scientific">Rhodopseudomonas palustris</name>
    <dbReference type="NCBI Taxonomy" id="1076"/>
    <lineage>
        <taxon>Bacteria</taxon>
        <taxon>Pseudomonadati</taxon>
        <taxon>Pseudomonadota</taxon>
        <taxon>Alphaproteobacteria</taxon>
        <taxon>Hyphomicrobiales</taxon>
        <taxon>Nitrobacteraceae</taxon>
        <taxon>Rhodopseudomonas</taxon>
    </lineage>
</organism>
<dbReference type="AlphaFoldDB" id="A0A323ULE2"/>
<dbReference type="EMBL" id="QKQS01000016">
    <property type="protein sequence ID" value="PZA11806.1"/>
    <property type="molecule type" value="Genomic_DNA"/>
</dbReference>
<dbReference type="Proteomes" id="UP000248134">
    <property type="component" value="Unassembled WGS sequence"/>
</dbReference>
<proteinExistence type="predicted"/>
<comment type="caution">
    <text evidence="1">The sequence shown here is derived from an EMBL/GenBank/DDBJ whole genome shotgun (WGS) entry which is preliminary data.</text>
</comment>
<name>A0A323ULE2_RHOPL</name>
<evidence type="ECO:0000313" key="1">
    <source>
        <dbReference type="EMBL" id="PZA11806.1"/>
    </source>
</evidence>
<gene>
    <name evidence="1" type="ORF">DNX69_11920</name>
</gene>
<sequence length="78" mass="8424">MPRRFIGKGNCEDACEKDANRNDAKAWTWSEFHNEAIEAMMPASGLMAIAAAATSETGLLGLATRQRVFASPHVTGSR</sequence>
<protein>
    <submittedName>
        <fullName evidence="1">Uncharacterized protein</fullName>
    </submittedName>
</protein>